<dbReference type="AlphaFoldDB" id="A0A2I0KH84"/>
<name>A0A2I0KH84_PUNGR</name>
<evidence type="ECO:0000313" key="1">
    <source>
        <dbReference type="EMBL" id="PKI67875.1"/>
    </source>
</evidence>
<accession>A0A2I0KH84</accession>
<keyword evidence="2" id="KW-1185">Reference proteome</keyword>
<organism evidence="1 2">
    <name type="scientific">Punica granatum</name>
    <name type="common">Pomegranate</name>
    <dbReference type="NCBI Taxonomy" id="22663"/>
    <lineage>
        <taxon>Eukaryota</taxon>
        <taxon>Viridiplantae</taxon>
        <taxon>Streptophyta</taxon>
        <taxon>Embryophyta</taxon>
        <taxon>Tracheophyta</taxon>
        <taxon>Spermatophyta</taxon>
        <taxon>Magnoliopsida</taxon>
        <taxon>eudicotyledons</taxon>
        <taxon>Gunneridae</taxon>
        <taxon>Pentapetalae</taxon>
        <taxon>rosids</taxon>
        <taxon>malvids</taxon>
        <taxon>Myrtales</taxon>
        <taxon>Lythraceae</taxon>
        <taxon>Punica</taxon>
    </lineage>
</organism>
<dbReference type="EMBL" id="PGOL01000575">
    <property type="protein sequence ID" value="PKI67875.1"/>
    <property type="molecule type" value="Genomic_DNA"/>
</dbReference>
<gene>
    <name evidence="1" type="ORF">CRG98_011733</name>
</gene>
<protein>
    <submittedName>
        <fullName evidence="1">Uncharacterized protein</fullName>
    </submittedName>
</protein>
<comment type="caution">
    <text evidence="1">The sequence shown here is derived from an EMBL/GenBank/DDBJ whole genome shotgun (WGS) entry which is preliminary data.</text>
</comment>
<sequence length="172" mass="18662">MKLENRTRIGSRRPFLARKEQKSIRSPLLEANPTFGCTGYTFGRAGTRGRTCSGVHGRGRTSNAWLDAWDCRRARGASAGGQADVSGRARCRGCADVHACRGRPGRTGTRVRTVTDAGARGDGRVGAIAQMGVHERTRAGVIERLDEETGDGCTVHPRAWVEPETMKPTRND</sequence>
<evidence type="ECO:0000313" key="2">
    <source>
        <dbReference type="Proteomes" id="UP000233551"/>
    </source>
</evidence>
<reference evidence="1 2" key="1">
    <citation type="submission" date="2017-11" db="EMBL/GenBank/DDBJ databases">
        <title>De-novo sequencing of pomegranate (Punica granatum L.) genome.</title>
        <authorList>
            <person name="Akparov Z."/>
            <person name="Amiraslanov A."/>
            <person name="Hajiyeva S."/>
            <person name="Abbasov M."/>
            <person name="Kaur K."/>
            <person name="Hamwieh A."/>
            <person name="Solovyev V."/>
            <person name="Salamov A."/>
            <person name="Braich B."/>
            <person name="Kosarev P."/>
            <person name="Mahmoud A."/>
            <person name="Hajiyev E."/>
            <person name="Babayeva S."/>
            <person name="Izzatullayeva V."/>
            <person name="Mammadov A."/>
            <person name="Mammadov A."/>
            <person name="Sharifova S."/>
            <person name="Ojaghi J."/>
            <person name="Eynullazada K."/>
            <person name="Bayramov B."/>
            <person name="Abdulazimova A."/>
            <person name="Shahmuradov I."/>
        </authorList>
    </citation>
    <scope>NUCLEOTIDE SEQUENCE [LARGE SCALE GENOMIC DNA]</scope>
    <source>
        <strain evidence="2">cv. AG2017</strain>
        <tissue evidence="1">Leaf</tissue>
    </source>
</reference>
<proteinExistence type="predicted"/>
<dbReference type="Proteomes" id="UP000233551">
    <property type="component" value="Unassembled WGS sequence"/>
</dbReference>